<dbReference type="InParanoid" id="B7PXB9"/>
<dbReference type="EMBL" id="ABJB010398475">
    <property type="status" value="NOT_ANNOTATED_CDS"/>
    <property type="molecule type" value="Genomic_DNA"/>
</dbReference>
<dbReference type="AlphaFoldDB" id="B7PXB9"/>
<dbReference type="EMBL" id="ABJB010254507">
    <property type="status" value="NOT_ANNOTATED_CDS"/>
    <property type="molecule type" value="Genomic_DNA"/>
</dbReference>
<dbReference type="EMBL" id="DS813296">
    <property type="protein sequence ID" value="EEC11241.1"/>
    <property type="molecule type" value="Genomic_DNA"/>
</dbReference>
<dbReference type="PaxDb" id="6945-B7PXB9"/>
<dbReference type="VEuPathDB" id="VectorBase:ISCI020311"/>
<sequence>MTRLGFVGLGNMRVQRPRLAGTPPAGVAVCGAKAAGLRKSKAVAASFLRRRKGGAWPTLGGEVTFGRGQASVSAATAERLRVGHMQPTRHKLLATAELLRVGPL</sequence>
<dbReference type="Proteomes" id="UP000001555">
    <property type="component" value="Unassembled WGS sequence"/>
</dbReference>
<proteinExistence type="predicted"/>
<gene>
    <name evidence="1" type="ORF">IscW_ISCW020311</name>
</gene>
<protein>
    <submittedName>
        <fullName evidence="1 2">Uncharacterized protein</fullName>
    </submittedName>
</protein>
<reference evidence="2" key="2">
    <citation type="submission" date="2020-05" db="UniProtKB">
        <authorList>
            <consortium name="EnsemblMetazoa"/>
        </authorList>
    </citation>
    <scope>IDENTIFICATION</scope>
    <source>
        <strain evidence="2">wikel</strain>
    </source>
</reference>
<dbReference type="HOGENOM" id="CLU_2252964_0_0_1"/>
<evidence type="ECO:0000313" key="1">
    <source>
        <dbReference type="EMBL" id="EEC11241.1"/>
    </source>
</evidence>
<organism>
    <name type="scientific">Ixodes scapularis</name>
    <name type="common">Black-legged tick</name>
    <name type="synonym">Deer tick</name>
    <dbReference type="NCBI Taxonomy" id="6945"/>
    <lineage>
        <taxon>Eukaryota</taxon>
        <taxon>Metazoa</taxon>
        <taxon>Ecdysozoa</taxon>
        <taxon>Arthropoda</taxon>
        <taxon>Chelicerata</taxon>
        <taxon>Arachnida</taxon>
        <taxon>Acari</taxon>
        <taxon>Parasitiformes</taxon>
        <taxon>Ixodida</taxon>
        <taxon>Ixodoidea</taxon>
        <taxon>Ixodidae</taxon>
        <taxon>Ixodinae</taxon>
        <taxon>Ixodes</taxon>
    </lineage>
</organism>
<evidence type="ECO:0000313" key="3">
    <source>
        <dbReference type="Proteomes" id="UP000001555"/>
    </source>
</evidence>
<dbReference type="EnsemblMetazoa" id="ISCW020311-RA">
    <property type="protein sequence ID" value="ISCW020311-PA"/>
    <property type="gene ID" value="ISCW020311"/>
</dbReference>
<evidence type="ECO:0000313" key="2">
    <source>
        <dbReference type="EnsemblMetazoa" id="ISCW020311-PA"/>
    </source>
</evidence>
<keyword evidence="3" id="KW-1185">Reference proteome</keyword>
<reference evidence="1 3" key="1">
    <citation type="submission" date="2008-03" db="EMBL/GenBank/DDBJ databases">
        <title>Annotation of Ixodes scapularis.</title>
        <authorList>
            <consortium name="Ixodes scapularis Genome Project Consortium"/>
            <person name="Caler E."/>
            <person name="Hannick L.I."/>
            <person name="Bidwell S."/>
            <person name="Joardar V."/>
            <person name="Thiagarajan M."/>
            <person name="Amedeo P."/>
            <person name="Galinsky K.J."/>
            <person name="Schobel S."/>
            <person name="Inman J."/>
            <person name="Hostetler J."/>
            <person name="Miller J."/>
            <person name="Hammond M."/>
            <person name="Megy K."/>
            <person name="Lawson D."/>
            <person name="Kodira C."/>
            <person name="Sutton G."/>
            <person name="Meyer J."/>
            <person name="Hill C.A."/>
            <person name="Birren B."/>
            <person name="Nene V."/>
            <person name="Collins F."/>
            <person name="Alarcon-Chaidez F."/>
            <person name="Wikel S."/>
            <person name="Strausberg R."/>
        </authorList>
    </citation>
    <scope>NUCLEOTIDE SEQUENCE [LARGE SCALE GENOMIC DNA]</scope>
    <source>
        <strain evidence="3">Wikel</strain>
        <strain evidence="1">Wikel colony</strain>
    </source>
</reference>
<accession>B7PXB9</accession>
<name>B7PXB9_IXOSC</name>
<dbReference type="VEuPathDB" id="VectorBase:ISCW020311"/>